<dbReference type="GO" id="GO:0003700">
    <property type="term" value="F:DNA-binding transcription factor activity"/>
    <property type="evidence" value="ECO:0007669"/>
    <property type="project" value="TreeGrafter"/>
</dbReference>
<protein>
    <submittedName>
        <fullName evidence="1">Transcriptional regulator</fullName>
    </submittedName>
</protein>
<dbReference type="SUPFAM" id="SSF46785">
    <property type="entry name" value="Winged helix' DNA-binding domain"/>
    <property type="match status" value="1"/>
</dbReference>
<name>A0A2V1N041_9LACO</name>
<dbReference type="InterPro" id="IPR036390">
    <property type="entry name" value="WH_DNA-bd_sf"/>
</dbReference>
<evidence type="ECO:0000313" key="1">
    <source>
        <dbReference type="EMBL" id="PWG00597.1"/>
    </source>
</evidence>
<evidence type="ECO:0000313" key="2">
    <source>
        <dbReference type="Proteomes" id="UP000245080"/>
    </source>
</evidence>
<dbReference type="OrthoDB" id="213028at2"/>
<dbReference type="Gene3D" id="1.10.10.10">
    <property type="entry name" value="Winged helix-like DNA-binding domain superfamily/Winged helix DNA-binding domain"/>
    <property type="match status" value="1"/>
</dbReference>
<gene>
    <name evidence="1" type="ORF">DCM90_04970</name>
</gene>
<dbReference type="PANTHER" id="PTHR33221:SF15">
    <property type="entry name" value="HTH-TYPE TRANSCRIPTIONAL REGULATOR YWGB-RELATED"/>
    <property type="match status" value="1"/>
</dbReference>
<dbReference type="InterPro" id="IPR000944">
    <property type="entry name" value="Tscrpt_reg_Rrf2"/>
</dbReference>
<dbReference type="AlphaFoldDB" id="A0A2V1N041"/>
<keyword evidence="2" id="KW-1185">Reference proteome</keyword>
<accession>A0A2V1N041</accession>
<proteinExistence type="predicted"/>
<sequence length="144" mass="15921">MRSSTKLSDAIHLLAYIRYFKGDDLSSEAIAKSIETSPVVVRRLMSQLSHAGLLITTRGKAQPELTIPEDQLTLLAIQQAVDPHPILTVDRKTNPKCPVGGHIQTILTDHYQEVEAAAKKQMAAITLADIMTDLHEANRKDELK</sequence>
<comment type="caution">
    <text evidence="1">The sequence shown here is derived from an EMBL/GenBank/DDBJ whole genome shotgun (WGS) entry which is preliminary data.</text>
</comment>
<dbReference type="PROSITE" id="PS51197">
    <property type="entry name" value="HTH_RRF2_2"/>
    <property type="match status" value="1"/>
</dbReference>
<dbReference type="PANTHER" id="PTHR33221">
    <property type="entry name" value="WINGED HELIX-TURN-HELIX TRANSCRIPTIONAL REGULATOR, RRF2 FAMILY"/>
    <property type="match status" value="1"/>
</dbReference>
<dbReference type="Proteomes" id="UP000245080">
    <property type="component" value="Unassembled WGS sequence"/>
</dbReference>
<organism evidence="1 2">
    <name type="scientific">Levilactobacillus bambusae</name>
    <dbReference type="NCBI Taxonomy" id="2024736"/>
    <lineage>
        <taxon>Bacteria</taxon>
        <taxon>Bacillati</taxon>
        <taxon>Bacillota</taxon>
        <taxon>Bacilli</taxon>
        <taxon>Lactobacillales</taxon>
        <taxon>Lactobacillaceae</taxon>
        <taxon>Levilactobacillus</taxon>
    </lineage>
</organism>
<dbReference type="InterPro" id="IPR036388">
    <property type="entry name" value="WH-like_DNA-bd_sf"/>
</dbReference>
<dbReference type="Pfam" id="PF02082">
    <property type="entry name" value="Rrf2"/>
    <property type="match status" value="1"/>
</dbReference>
<dbReference type="GO" id="GO:0005829">
    <property type="term" value="C:cytosol"/>
    <property type="evidence" value="ECO:0007669"/>
    <property type="project" value="TreeGrafter"/>
</dbReference>
<reference evidence="1 2" key="1">
    <citation type="journal article" date="2018" name="Int. J. Syst. Evol. Microbiol.">
        <title>Lactobacillus bambusae sp. nov., isolated from a traditional fermented Ma-bamboo shoots of Taiwan.</title>
        <authorList>
            <person name="Wang L.-T."/>
        </authorList>
    </citation>
    <scope>NUCLEOTIDE SEQUENCE [LARGE SCALE GENOMIC DNA]</scope>
    <source>
        <strain evidence="1 2">BS-W1</strain>
    </source>
</reference>
<dbReference type="EMBL" id="QCXQ01000002">
    <property type="protein sequence ID" value="PWG00597.1"/>
    <property type="molecule type" value="Genomic_DNA"/>
</dbReference>